<evidence type="ECO:0000259" key="2">
    <source>
        <dbReference type="Pfam" id="PF07179"/>
    </source>
</evidence>
<dbReference type="EMBL" id="CP026923">
    <property type="protein sequence ID" value="AVG24167.1"/>
    <property type="molecule type" value="Genomic_DNA"/>
</dbReference>
<feature type="region of interest" description="Disordered" evidence="1">
    <location>
        <begin position="1"/>
        <end position="50"/>
    </location>
</feature>
<protein>
    <submittedName>
        <fullName evidence="3">SseB-like protein</fullName>
    </submittedName>
</protein>
<dbReference type="RefSeq" id="WP_104913682.1">
    <property type="nucleotide sequence ID" value="NZ_CP026923.1"/>
</dbReference>
<dbReference type="AlphaFoldDB" id="A0A2L2BRB4"/>
<organism evidence="3 4">
    <name type="scientific">Pontimonas salivibrio</name>
    <dbReference type="NCBI Taxonomy" id="1159327"/>
    <lineage>
        <taxon>Bacteria</taxon>
        <taxon>Bacillati</taxon>
        <taxon>Actinomycetota</taxon>
        <taxon>Actinomycetes</taxon>
        <taxon>Micrococcales</taxon>
        <taxon>Microbacteriaceae</taxon>
        <taxon>Pontimonas</taxon>
    </lineage>
</organism>
<dbReference type="KEGG" id="psai:C3B54_111216"/>
<sequence>MQAADSAGIPFDGREFRPHPFAGDDGSAPERVAEALDRWSRDPSGAAQSEVVESLRDSRVLVPLIAEAGDFGHTPEGRVVEKTQELSIVTVEGPDGQPVGLMFSDVESMANWRSEARPQPVEALRAAAWALEEGLTRLVINPTTSTECVLRRGALVALVASQPYTPPWEDPEVLDAIVRGLGSKGILLSVRSGWGEPPAPGADLIVEVGLEPGLNHAELAQLHSQWSSAWGGEVVLNQRVDGMRLEIIAL</sequence>
<reference evidence="3 4" key="1">
    <citation type="submission" date="2018-02" db="EMBL/GenBank/DDBJ databases">
        <title>Complete genome of the streamlined marine actinobacterium Pontimonas salivibrio CL-TW6 adapted to coastal planktonic lifestype.</title>
        <authorList>
            <person name="Cho B.C."/>
            <person name="Hardies S.C."/>
            <person name="Jang G.I."/>
            <person name="Hwang C.Y."/>
        </authorList>
    </citation>
    <scope>NUCLEOTIDE SEQUENCE [LARGE SCALE GENOMIC DNA]</scope>
    <source>
        <strain evidence="3 4">CL-TW6</strain>
    </source>
</reference>
<accession>A0A2L2BRB4</accession>
<dbReference type="OrthoDB" id="5188303at2"/>
<feature type="domain" description="SseB protein N-terminal" evidence="2">
    <location>
        <begin position="33"/>
        <end position="155"/>
    </location>
</feature>
<evidence type="ECO:0000313" key="3">
    <source>
        <dbReference type="EMBL" id="AVG24167.1"/>
    </source>
</evidence>
<evidence type="ECO:0000313" key="4">
    <source>
        <dbReference type="Proteomes" id="UP000243077"/>
    </source>
</evidence>
<proteinExistence type="predicted"/>
<name>A0A2L2BRB4_9MICO</name>
<dbReference type="Pfam" id="PF07179">
    <property type="entry name" value="SseB"/>
    <property type="match status" value="1"/>
</dbReference>
<feature type="compositionally biased region" description="Basic and acidic residues" evidence="1">
    <location>
        <begin position="31"/>
        <end position="41"/>
    </location>
</feature>
<dbReference type="Proteomes" id="UP000243077">
    <property type="component" value="Chromosome"/>
</dbReference>
<gene>
    <name evidence="3" type="ORF">C3B54_111216</name>
</gene>
<dbReference type="InterPro" id="IPR009839">
    <property type="entry name" value="SseB_N"/>
</dbReference>
<keyword evidence="4" id="KW-1185">Reference proteome</keyword>
<evidence type="ECO:0000256" key="1">
    <source>
        <dbReference type="SAM" id="MobiDB-lite"/>
    </source>
</evidence>